<accession>A0AAN6USP2</accession>
<evidence type="ECO:0000313" key="4">
    <source>
        <dbReference type="Proteomes" id="UP001304895"/>
    </source>
</evidence>
<reference evidence="3" key="1">
    <citation type="journal article" date="2023" name="Mol. Phylogenet. Evol.">
        <title>Genome-scale phylogeny and comparative genomics of the fungal order Sordariales.</title>
        <authorList>
            <person name="Hensen N."/>
            <person name="Bonometti L."/>
            <person name="Westerberg I."/>
            <person name="Brannstrom I.O."/>
            <person name="Guillou S."/>
            <person name="Cros-Aarteil S."/>
            <person name="Calhoun S."/>
            <person name="Haridas S."/>
            <person name="Kuo A."/>
            <person name="Mondo S."/>
            <person name="Pangilinan J."/>
            <person name="Riley R."/>
            <person name="LaButti K."/>
            <person name="Andreopoulos B."/>
            <person name="Lipzen A."/>
            <person name="Chen C."/>
            <person name="Yan M."/>
            <person name="Daum C."/>
            <person name="Ng V."/>
            <person name="Clum A."/>
            <person name="Steindorff A."/>
            <person name="Ohm R.A."/>
            <person name="Martin F."/>
            <person name="Silar P."/>
            <person name="Natvig D.O."/>
            <person name="Lalanne C."/>
            <person name="Gautier V."/>
            <person name="Ament-Velasquez S.L."/>
            <person name="Kruys A."/>
            <person name="Hutchinson M.I."/>
            <person name="Powell A.J."/>
            <person name="Barry K."/>
            <person name="Miller A.N."/>
            <person name="Grigoriev I.V."/>
            <person name="Debuchy R."/>
            <person name="Gladieux P."/>
            <person name="Hiltunen Thoren M."/>
            <person name="Johannesson H."/>
        </authorList>
    </citation>
    <scope>NUCLEOTIDE SEQUENCE</scope>
    <source>
        <strain evidence="3">CBS 123565</strain>
    </source>
</reference>
<evidence type="ECO:0000256" key="2">
    <source>
        <dbReference type="SAM" id="SignalP"/>
    </source>
</evidence>
<comment type="caution">
    <text evidence="3">The sequence shown here is derived from an EMBL/GenBank/DDBJ whole genome shotgun (WGS) entry which is preliminary data.</text>
</comment>
<dbReference type="AlphaFoldDB" id="A0AAN6USP2"/>
<organism evidence="3 4">
    <name type="scientific">Trichocladium antarcticum</name>
    <dbReference type="NCBI Taxonomy" id="1450529"/>
    <lineage>
        <taxon>Eukaryota</taxon>
        <taxon>Fungi</taxon>
        <taxon>Dikarya</taxon>
        <taxon>Ascomycota</taxon>
        <taxon>Pezizomycotina</taxon>
        <taxon>Sordariomycetes</taxon>
        <taxon>Sordariomycetidae</taxon>
        <taxon>Sordariales</taxon>
        <taxon>Chaetomiaceae</taxon>
        <taxon>Trichocladium</taxon>
    </lineage>
</organism>
<dbReference type="EMBL" id="MU853402">
    <property type="protein sequence ID" value="KAK4137955.1"/>
    <property type="molecule type" value="Genomic_DNA"/>
</dbReference>
<sequence length="128" mass="13569">MARRLLAAVWAAVLAAGLVSPRPARTQQQEGSLVASAGVLRSRDCFLSSSFFQPFFSKRALYGQRATDFCLRLGSLGSCHLMCAHCTLHTANCDNCDKDKTARGKDPMQGVAGQPSKSQGKHAGPAGS</sequence>
<evidence type="ECO:0000313" key="3">
    <source>
        <dbReference type="EMBL" id="KAK4137955.1"/>
    </source>
</evidence>
<feature type="region of interest" description="Disordered" evidence="1">
    <location>
        <begin position="104"/>
        <end position="128"/>
    </location>
</feature>
<gene>
    <name evidence="3" type="ORF">BT67DRAFT_439171</name>
</gene>
<dbReference type="Proteomes" id="UP001304895">
    <property type="component" value="Unassembled WGS sequence"/>
</dbReference>
<evidence type="ECO:0000256" key="1">
    <source>
        <dbReference type="SAM" id="MobiDB-lite"/>
    </source>
</evidence>
<name>A0AAN6USP2_9PEZI</name>
<keyword evidence="4" id="KW-1185">Reference proteome</keyword>
<protein>
    <submittedName>
        <fullName evidence="3">Uncharacterized protein</fullName>
    </submittedName>
</protein>
<feature type="signal peptide" evidence="2">
    <location>
        <begin position="1"/>
        <end position="26"/>
    </location>
</feature>
<feature type="chain" id="PRO_5042925362" evidence="2">
    <location>
        <begin position="27"/>
        <end position="128"/>
    </location>
</feature>
<keyword evidence="2" id="KW-0732">Signal</keyword>
<reference evidence="3" key="2">
    <citation type="submission" date="2023-05" db="EMBL/GenBank/DDBJ databases">
        <authorList>
            <consortium name="Lawrence Berkeley National Laboratory"/>
            <person name="Steindorff A."/>
            <person name="Hensen N."/>
            <person name="Bonometti L."/>
            <person name="Westerberg I."/>
            <person name="Brannstrom I.O."/>
            <person name="Guillou S."/>
            <person name="Cros-Aarteil S."/>
            <person name="Calhoun S."/>
            <person name="Haridas S."/>
            <person name="Kuo A."/>
            <person name="Mondo S."/>
            <person name="Pangilinan J."/>
            <person name="Riley R."/>
            <person name="Labutti K."/>
            <person name="Andreopoulos B."/>
            <person name="Lipzen A."/>
            <person name="Chen C."/>
            <person name="Yanf M."/>
            <person name="Daum C."/>
            <person name="Ng V."/>
            <person name="Clum A."/>
            <person name="Ohm R."/>
            <person name="Martin F."/>
            <person name="Silar P."/>
            <person name="Natvig D."/>
            <person name="Lalanne C."/>
            <person name="Gautier V."/>
            <person name="Ament-Velasquez S.L."/>
            <person name="Kruys A."/>
            <person name="Hutchinson M.I."/>
            <person name="Powell A.J."/>
            <person name="Barry K."/>
            <person name="Miller A.N."/>
            <person name="Grigoriev I.V."/>
            <person name="Debuchy R."/>
            <person name="Gladieux P."/>
            <person name="Thoren M.H."/>
            <person name="Johannesson H."/>
        </authorList>
    </citation>
    <scope>NUCLEOTIDE SEQUENCE</scope>
    <source>
        <strain evidence="3">CBS 123565</strain>
    </source>
</reference>
<proteinExistence type="predicted"/>